<dbReference type="EMBL" id="CAMXCT020001857">
    <property type="protein sequence ID" value="CAL1147013.1"/>
    <property type="molecule type" value="Genomic_DNA"/>
</dbReference>
<evidence type="ECO:0000313" key="3">
    <source>
        <dbReference type="EMBL" id="CAI3993638.1"/>
    </source>
</evidence>
<feature type="region of interest" description="Disordered" evidence="2">
    <location>
        <begin position="1"/>
        <end position="30"/>
    </location>
</feature>
<sequence length="869" mass="96054">MQTATVYSAASSATEMHPENTRPPPNPLPDALRQAEYRHDHAKSSTAHASSCMDTVNHWEPGEHNLINHQHELNHDGMHKHTVIPHDCLHTVSKRPVQSNALPMAVTPYEHAQDTFGPATALNNQVEKSDMSRPMCTSQAVPLANDASKDTHAAHTSFQAMPPTRPGWGGSTHMMTGQAAKDPKALQPAVCRPEPSTRSETASDTHVPPTSVHAKPLPRLGCGGPSQLMTEKAEEESNALRLAVYRHEQPKRHAESSSTHVPPTRFHAMPLPRLGCGGPSQLNMDDSVKGKEDQTEAHESGVRVKDKGNEDHSPITVRSDTPTMSDTVQFQPVLKGSIQWKDFDETFWFAADIPASHLERVWELGTCCSYTDLKEQTAAWLSPMRVIHTEEEEDDIPRSCVQILMDNDLSILKVEPQVPLLQQQHITSLAQTLYDQFGQVPLDTSVDQLPMNARRQATLIHAVMAIRGGGQGTKMQQRAVQQNALASTLLDHGFNLTWTTKAVETIMDKFGLGKLQSVNSQPMGNAKIQAIFALCKDAGIAIPEPAKPKSGNDIPGSLTQRRKKRASDFKLNPADYTLVEGFFTKEDGSQMPQMSQLAPQSCGICLQTVSQAEVWVREGQKLSADELGLLVLGPIQVPAGLTSEEITFPCFNNDNQMVLITATLIQLGAKTIQHKQGDPKQVPSETCSLVAVTLYREDWQDDDWRLLPPREQHGSEKILLGPRPKPQPGQVGDPWHQGQDPWANYGASKPPIAMPAAAMPPQQGPTEKRFLEQDAKIATIQASLDELAQNQKLHAKQVDSQFKQAAQREQDNLNKMDQALKHIEMTVDNAMQKSMHQYQSSMDEKFQEIKSLFLNNKRPAPAEESEMED</sequence>
<evidence type="ECO:0000313" key="5">
    <source>
        <dbReference type="Proteomes" id="UP001152797"/>
    </source>
</evidence>
<organism evidence="3">
    <name type="scientific">Cladocopium goreaui</name>
    <dbReference type="NCBI Taxonomy" id="2562237"/>
    <lineage>
        <taxon>Eukaryota</taxon>
        <taxon>Sar</taxon>
        <taxon>Alveolata</taxon>
        <taxon>Dinophyceae</taxon>
        <taxon>Suessiales</taxon>
        <taxon>Symbiodiniaceae</taxon>
        <taxon>Cladocopium</taxon>
    </lineage>
</organism>
<evidence type="ECO:0000313" key="4">
    <source>
        <dbReference type="EMBL" id="CAL1147013.1"/>
    </source>
</evidence>
<dbReference type="Proteomes" id="UP001152797">
    <property type="component" value="Unassembled WGS sequence"/>
</dbReference>
<keyword evidence="5" id="KW-1185">Reference proteome</keyword>
<accession>A0A9P1CMP2</accession>
<evidence type="ECO:0000256" key="2">
    <source>
        <dbReference type="SAM" id="MobiDB-lite"/>
    </source>
</evidence>
<protein>
    <submittedName>
        <fullName evidence="3">Uncharacterized protein</fullName>
    </submittedName>
</protein>
<comment type="caution">
    <text evidence="3">The sequence shown here is derived from an EMBL/GenBank/DDBJ whole genome shotgun (WGS) entry which is preliminary data.</text>
</comment>
<keyword evidence="1" id="KW-0175">Coiled coil</keyword>
<dbReference type="EMBL" id="CAMXCT010001857">
    <property type="protein sequence ID" value="CAI3993638.1"/>
    <property type="molecule type" value="Genomic_DNA"/>
</dbReference>
<feature type="region of interest" description="Disordered" evidence="2">
    <location>
        <begin position="184"/>
        <end position="235"/>
    </location>
</feature>
<feature type="region of interest" description="Disordered" evidence="2">
    <location>
        <begin position="285"/>
        <end position="323"/>
    </location>
</feature>
<feature type="region of interest" description="Disordered" evidence="2">
    <location>
        <begin position="544"/>
        <end position="565"/>
    </location>
</feature>
<feature type="coiled-coil region" evidence="1">
    <location>
        <begin position="806"/>
        <end position="833"/>
    </location>
</feature>
<name>A0A9P1CMP2_9DINO</name>
<feature type="region of interest" description="Disordered" evidence="2">
    <location>
        <begin position="714"/>
        <end position="734"/>
    </location>
</feature>
<reference evidence="3" key="1">
    <citation type="submission" date="2022-10" db="EMBL/GenBank/DDBJ databases">
        <authorList>
            <person name="Chen Y."/>
            <person name="Dougan E. K."/>
            <person name="Chan C."/>
            <person name="Rhodes N."/>
            <person name="Thang M."/>
        </authorList>
    </citation>
    <scope>NUCLEOTIDE SEQUENCE</scope>
</reference>
<dbReference type="AlphaFoldDB" id="A0A9P1CMP2"/>
<proteinExistence type="predicted"/>
<evidence type="ECO:0000256" key="1">
    <source>
        <dbReference type="SAM" id="Coils"/>
    </source>
</evidence>
<dbReference type="EMBL" id="CAMXCT030001857">
    <property type="protein sequence ID" value="CAL4780950.1"/>
    <property type="molecule type" value="Genomic_DNA"/>
</dbReference>
<gene>
    <name evidence="3" type="ORF">C1SCF055_LOCUS20366</name>
</gene>
<reference evidence="4" key="2">
    <citation type="submission" date="2024-04" db="EMBL/GenBank/DDBJ databases">
        <authorList>
            <person name="Chen Y."/>
            <person name="Shah S."/>
            <person name="Dougan E. K."/>
            <person name="Thang M."/>
            <person name="Chan C."/>
        </authorList>
    </citation>
    <scope>NUCLEOTIDE SEQUENCE [LARGE SCALE GENOMIC DNA]</scope>
</reference>
<feature type="compositionally biased region" description="Basic and acidic residues" evidence="2">
    <location>
        <begin position="286"/>
        <end position="313"/>
    </location>
</feature>